<dbReference type="FunFam" id="1.10.238.10:FF:000003">
    <property type="entry name" value="Calmodulin A"/>
    <property type="match status" value="1"/>
</dbReference>
<accession>A0A8D8M134</accession>
<dbReference type="EMBL" id="HBUF01312154">
    <property type="protein sequence ID" value="CAG6693391.1"/>
    <property type="molecule type" value="Transcribed_RNA"/>
</dbReference>
<dbReference type="InterPro" id="IPR011992">
    <property type="entry name" value="EF-hand-dom_pair"/>
</dbReference>
<feature type="domain" description="EF-hand" evidence="4">
    <location>
        <begin position="120"/>
        <end position="155"/>
    </location>
</feature>
<dbReference type="GO" id="GO:0005509">
    <property type="term" value="F:calcium ion binding"/>
    <property type="evidence" value="ECO:0007669"/>
    <property type="project" value="InterPro"/>
</dbReference>
<dbReference type="Pfam" id="PF13499">
    <property type="entry name" value="EF-hand_7"/>
    <property type="match status" value="2"/>
</dbReference>
<proteinExistence type="predicted"/>
<feature type="compositionally biased region" description="Low complexity" evidence="3">
    <location>
        <begin position="7"/>
        <end position="28"/>
    </location>
</feature>
<dbReference type="SUPFAM" id="SSF47473">
    <property type="entry name" value="EF-hand"/>
    <property type="match status" value="1"/>
</dbReference>
<dbReference type="EMBL" id="HBUF01379460">
    <property type="protein sequence ID" value="CAG6729662.1"/>
    <property type="molecule type" value="Transcribed_RNA"/>
</dbReference>
<feature type="region of interest" description="Disordered" evidence="3">
    <location>
        <begin position="1"/>
        <end position="42"/>
    </location>
</feature>
<feature type="domain" description="EF-hand" evidence="4">
    <location>
        <begin position="83"/>
        <end position="118"/>
    </location>
</feature>
<dbReference type="SMART" id="SM00054">
    <property type="entry name" value="EFh"/>
    <property type="match status" value="4"/>
</dbReference>
<dbReference type="Gene3D" id="1.10.238.10">
    <property type="entry name" value="EF-hand"/>
    <property type="match status" value="2"/>
</dbReference>
<dbReference type="GO" id="GO:0016460">
    <property type="term" value="C:myosin II complex"/>
    <property type="evidence" value="ECO:0007669"/>
    <property type="project" value="TreeGrafter"/>
</dbReference>
<evidence type="ECO:0000256" key="2">
    <source>
        <dbReference type="ARBA" id="ARBA00022837"/>
    </source>
</evidence>
<protein>
    <submittedName>
        <fullName evidence="5">Centrin-2</fullName>
    </submittedName>
</protein>
<sequence length="195" mass="21827">MAHFHKSNSSPTPIFTNNNNTNTNTSPNGAAGPLKKPSGPKFELTPEQIADIQEAFALFDKEGTGTISTKELKIAMRALGFEPKKEEIKKMISEISKDNSGLLTYKDFLHLVTQKMADKDSKEEILKAFRLFDEDNTGKISFANLRSVAVELGENIADEEIQVRIEEMINEADKDGDGEINEEEFLHIMKKTSLY</sequence>
<dbReference type="AlphaFoldDB" id="A0A8D8M134"/>
<dbReference type="EMBL" id="HBUF01548263">
    <property type="protein sequence ID" value="CAG6757915.1"/>
    <property type="molecule type" value="Transcribed_RNA"/>
</dbReference>
<keyword evidence="2" id="KW-0106">Calcium</keyword>
<dbReference type="PANTHER" id="PTHR23048">
    <property type="entry name" value="MYOSIN LIGHT CHAIN 1, 3"/>
    <property type="match status" value="1"/>
</dbReference>
<evidence type="ECO:0000313" key="5">
    <source>
        <dbReference type="EMBL" id="CAG6615737.1"/>
    </source>
</evidence>
<dbReference type="InterPro" id="IPR018247">
    <property type="entry name" value="EF_Hand_1_Ca_BS"/>
</dbReference>
<evidence type="ECO:0000256" key="3">
    <source>
        <dbReference type="SAM" id="MobiDB-lite"/>
    </source>
</evidence>
<dbReference type="EMBL" id="HBUF01033741">
    <property type="protein sequence ID" value="CAG6615737.1"/>
    <property type="molecule type" value="Transcribed_RNA"/>
</dbReference>
<name>A0A8D8M134_9HEMI</name>
<reference evidence="5" key="1">
    <citation type="submission" date="2021-05" db="EMBL/GenBank/DDBJ databases">
        <authorList>
            <person name="Alioto T."/>
            <person name="Alioto T."/>
            <person name="Gomez Garrido J."/>
        </authorList>
    </citation>
    <scope>NUCLEOTIDE SEQUENCE</scope>
</reference>
<keyword evidence="1" id="KW-0677">Repeat</keyword>
<dbReference type="CDD" id="cd00051">
    <property type="entry name" value="EFh"/>
    <property type="match status" value="2"/>
</dbReference>
<organism evidence="5">
    <name type="scientific">Cacopsylla melanoneura</name>
    <dbReference type="NCBI Taxonomy" id="428564"/>
    <lineage>
        <taxon>Eukaryota</taxon>
        <taxon>Metazoa</taxon>
        <taxon>Ecdysozoa</taxon>
        <taxon>Arthropoda</taxon>
        <taxon>Hexapoda</taxon>
        <taxon>Insecta</taxon>
        <taxon>Pterygota</taxon>
        <taxon>Neoptera</taxon>
        <taxon>Paraneoptera</taxon>
        <taxon>Hemiptera</taxon>
        <taxon>Sternorrhyncha</taxon>
        <taxon>Psylloidea</taxon>
        <taxon>Psyllidae</taxon>
        <taxon>Psyllinae</taxon>
        <taxon>Cacopsylla</taxon>
    </lineage>
</organism>
<dbReference type="PROSITE" id="PS00018">
    <property type="entry name" value="EF_HAND_1"/>
    <property type="match status" value="1"/>
</dbReference>
<evidence type="ECO:0000256" key="1">
    <source>
        <dbReference type="ARBA" id="ARBA00022737"/>
    </source>
</evidence>
<evidence type="ECO:0000259" key="4">
    <source>
        <dbReference type="PROSITE" id="PS50222"/>
    </source>
</evidence>
<dbReference type="InterPro" id="IPR050230">
    <property type="entry name" value="CALM/Myosin/TropC-like"/>
</dbReference>
<dbReference type="PANTHER" id="PTHR23048:SF59">
    <property type="entry name" value="EF-HAND SUPERFAMILY PROTEIN"/>
    <property type="match status" value="1"/>
</dbReference>
<dbReference type="EMBL" id="HBUF01312155">
    <property type="protein sequence ID" value="CAG6693392.1"/>
    <property type="molecule type" value="Transcribed_RNA"/>
</dbReference>
<feature type="domain" description="EF-hand" evidence="4">
    <location>
        <begin position="160"/>
        <end position="195"/>
    </location>
</feature>
<dbReference type="InterPro" id="IPR002048">
    <property type="entry name" value="EF_hand_dom"/>
</dbReference>
<dbReference type="PROSITE" id="PS50222">
    <property type="entry name" value="EF_HAND_2"/>
    <property type="match status" value="4"/>
</dbReference>
<feature type="domain" description="EF-hand" evidence="4">
    <location>
        <begin position="47"/>
        <end position="82"/>
    </location>
</feature>